<dbReference type="SUPFAM" id="SSF51445">
    <property type="entry name" value="(Trans)glycosidases"/>
    <property type="match status" value="1"/>
</dbReference>
<dbReference type="InterPro" id="IPR017853">
    <property type="entry name" value="GH"/>
</dbReference>
<dbReference type="Gene3D" id="2.60.120.430">
    <property type="entry name" value="Galactose-binding lectin"/>
    <property type="match status" value="1"/>
</dbReference>
<proteinExistence type="predicted"/>
<sequence length="740" mass="80326">MIPLAALVALLFSTLVHADEDIYVDGALSGGWQNWGWNTVVDFAATDLKVGDSSILATSQAWSAVSLKDPATFGSYAGLKFDIAATPSQLQLYLESTADSVQSPSIPVSALGTGINPNSFTTVVIDFSALPPSGAPLGAGTWDRITWQALGDGATYHLDNIQLLTSIIVKPQFLSAEPLANNLIAVTTQGAVDFKNVTVSLNNTPIKVTNITTFSPADTPSRTINYLKLASNLKAGSITIKAGTLNVNYTLPAVQYASIVTAVSQPISPLIYGVNWPTSASYIQQLGVTLSRWGGNAVTAYNPFGDFTNAGSDWYFENRDGGNADSWIGWVKDAGSKAMMTIPGLDWVAKDTTSYSYPKTIYPDQQKFDPYKPDAGNGIFPNGSYVQPPPDPNRGYVPWNTTAAKKWLKELKNKPEFLFVDNEIEIAHATHQDIHPQPVSYDEELSRVIAYAKAAKEVLPTTNIAAPSTCAWWFYWTSAIGYTDNAAHGNVDFLPWFLAQMKSASTTAGKRLLDYLDIHYYYAPDTGANDAAAKALRLRMTRSLWDPGYVDESWIGTNKENHQPNQNAVWLIPRMKQLIASNYPGTKLSISEWSSSNDGDVTGGLVTVDTLGIFGRYGLDAATYWATPDAKGPVGLAYWLYRGAGTYFGSKTAQVNFANSDAANTYGIYAATEGSKLSVVILNKDTKPLSFDLSNLPHATYFMRHFGGAAGVAKWQTTVSITNRQYIVVPSYTAVFLRQA</sequence>
<dbReference type="Pfam" id="PF12891">
    <property type="entry name" value="Glyco_hydro_44"/>
    <property type="match status" value="1"/>
</dbReference>
<dbReference type="AlphaFoldDB" id="G4TV06"/>
<reference evidence="3 4" key="1">
    <citation type="journal article" date="2011" name="PLoS Pathog.">
        <title>Endophytic Life Strategies Decoded by Genome and Transcriptome Analyses of the Mutualistic Root Symbiont Piriformospora indica.</title>
        <authorList>
            <person name="Zuccaro A."/>
            <person name="Lahrmann U."/>
            <person name="Guldener U."/>
            <person name="Langen G."/>
            <person name="Pfiffi S."/>
            <person name="Biedenkopf D."/>
            <person name="Wong P."/>
            <person name="Samans B."/>
            <person name="Grimm C."/>
            <person name="Basiewicz M."/>
            <person name="Murat C."/>
            <person name="Martin F."/>
            <person name="Kogel K.H."/>
        </authorList>
    </citation>
    <scope>NUCLEOTIDE SEQUENCE [LARGE SCALE GENOMIC DNA]</scope>
    <source>
        <strain evidence="3 4">DSM 11827</strain>
    </source>
</reference>
<keyword evidence="1" id="KW-0732">Signal</keyword>
<dbReference type="OrthoDB" id="3180848at2759"/>
<dbReference type="eggNOG" id="ENOG502S12M">
    <property type="taxonomic scope" value="Eukaryota"/>
</dbReference>
<dbReference type="EMBL" id="CAFZ01000404">
    <property type="protein sequence ID" value="CCA75149.1"/>
    <property type="molecule type" value="Genomic_DNA"/>
</dbReference>
<protein>
    <recommendedName>
        <fullName evidence="2">Glycoside hydrolase family 44 catalytic domain-containing protein</fullName>
    </recommendedName>
</protein>
<evidence type="ECO:0000313" key="3">
    <source>
        <dbReference type="EMBL" id="CCA75149.1"/>
    </source>
</evidence>
<keyword evidence="4" id="KW-1185">Reference proteome</keyword>
<comment type="caution">
    <text evidence="3">The sequence shown here is derived from an EMBL/GenBank/DDBJ whole genome shotgun (WGS) entry which is preliminary data.</text>
</comment>
<gene>
    <name evidence="3" type="ORF">PIIN_09133</name>
</gene>
<dbReference type="Gene3D" id="3.20.20.80">
    <property type="entry name" value="Glycosidases"/>
    <property type="match status" value="1"/>
</dbReference>
<name>G4TV06_SERID</name>
<dbReference type="InParanoid" id="G4TV06"/>
<dbReference type="Proteomes" id="UP000007148">
    <property type="component" value="Unassembled WGS sequence"/>
</dbReference>
<feature type="domain" description="Glycoside hydrolase family 44 catalytic" evidence="2">
    <location>
        <begin position="307"/>
        <end position="522"/>
    </location>
</feature>
<accession>G4TV06</accession>
<dbReference type="InterPro" id="IPR013780">
    <property type="entry name" value="Glyco_hydro_b"/>
</dbReference>
<evidence type="ECO:0000259" key="2">
    <source>
        <dbReference type="Pfam" id="PF12891"/>
    </source>
</evidence>
<dbReference type="Gene3D" id="2.60.40.1180">
    <property type="entry name" value="Golgi alpha-mannosidase II"/>
    <property type="match status" value="1"/>
</dbReference>
<organism evidence="3 4">
    <name type="scientific">Serendipita indica (strain DSM 11827)</name>
    <name type="common">Root endophyte fungus</name>
    <name type="synonym">Piriformospora indica</name>
    <dbReference type="NCBI Taxonomy" id="1109443"/>
    <lineage>
        <taxon>Eukaryota</taxon>
        <taxon>Fungi</taxon>
        <taxon>Dikarya</taxon>
        <taxon>Basidiomycota</taxon>
        <taxon>Agaricomycotina</taxon>
        <taxon>Agaricomycetes</taxon>
        <taxon>Sebacinales</taxon>
        <taxon>Serendipitaceae</taxon>
        <taxon>Serendipita</taxon>
    </lineage>
</organism>
<evidence type="ECO:0000256" key="1">
    <source>
        <dbReference type="SAM" id="SignalP"/>
    </source>
</evidence>
<feature type="signal peptide" evidence="1">
    <location>
        <begin position="1"/>
        <end position="18"/>
    </location>
</feature>
<dbReference type="HOGENOM" id="CLU_375116_0_0_1"/>
<feature type="chain" id="PRO_5003469135" description="Glycoside hydrolase family 44 catalytic domain-containing protein" evidence="1">
    <location>
        <begin position="19"/>
        <end position="740"/>
    </location>
</feature>
<dbReference type="InterPro" id="IPR024745">
    <property type="entry name" value="GH44_cat"/>
</dbReference>
<evidence type="ECO:0000313" key="4">
    <source>
        <dbReference type="Proteomes" id="UP000007148"/>
    </source>
</evidence>